<comment type="similarity">
    <text evidence="1">Belongs to the bacterial ribosomal protein bL9 family.</text>
</comment>
<dbReference type="Proteomes" id="UP000011761">
    <property type="component" value="Unassembled WGS sequence"/>
</dbReference>
<evidence type="ECO:0000259" key="4">
    <source>
        <dbReference type="Pfam" id="PF01281"/>
    </source>
</evidence>
<dbReference type="eggNOG" id="ENOG502SA1R">
    <property type="taxonomic scope" value="Eukaryota"/>
</dbReference>
<accession>M2LFW8</accession>
<dbReference type="PANTHER" id="PTHR21368">
    <property type="entry name" value="50S RIBOSOMAL PROTEIN L9"/>
    <property type="match status" value="1"/>
</dbReference>
<dbReference type="KEGG" id="bcom:BAUCODRAFT_77191"/>
<dbReference type="AlphaFoldDB" id="M2LFW8"/>
<name>M2LFW8_BAUPA</name>
<dbReference type="InterPro" id="IPR009027">
    <property type="entry name" value="Ribosomal_bL9/RNase_H1_N"/>
</dbReference>
<dbReference type="STRING" id="717646.M2LFW8"/>
<organism evidence="5 6">
    <name type="scientific">Baudoinia panamericana (strain UAMH 10762)</name>
    <name type="common">Angels' share fungus</name>
    <name type="synonym">Baudoinia compniacensis (strain UAMH 10762)</name>
    <dbReference type="NCBI Taxonomy" id="717646"/>
    <lineage>
        <taxon>Eukaryota</taxon>
        <taxon>Fungi</taxon>
        <taxon>Dikarya</taxon>
        <taxon>Ascomycota</taxon>
        <taxon>Pezizomycotina</taxon>
        <taxon>Dothideomycetes</taxon>
        <taxon>Dothideomycetidae</taxon>
        <taxon>Mycosphaerellales</taxon>
        <taxon>Teratosphaeriaceae</taxon>
        <taxon>Baudoinia</taxon>
    </lineage>
</organism>
<dbReference type="RefSeq" id="XP_007679951.1">
    <property type="nucleotide sequence ID" value="XM_007681761.1"/>
</dbReference>
<dbReference type="OrthoDB" id="5555409at2759"/>
<evidence type="ECO:0000313" key="6">
    <source>
        <dbReference type="Proteomes" id="UP000011761"/>
    </source>
</evidence>
<dbReference type="GeneID" id="19117075"/>
<dbReference type="HOGENOM" id="CLU_067878_0_0_1"/>
<keyword evidence="3" id="KW-0687">Ribonucleoprotein</keyword>
<reference evidence="5 6" key="1">
    <citation type="journal article" date="2012" name="PLoS Pathog.">
        <title>Diverse lifestyles and strategies of plant pathogenesis encoded in the genomes of eighteen Dothideomycetes fungi.</title>
        <authorList>
            <person name="Ohm R.A."/>
            <person name="Feau N."/>
            <person name="Henrissat B."/>
            <person name="Schoch C.L."/>
            <person name="Horwitz B.A."/>
            <person name="Barry K.W."/>
            <person name="Condon B.J."/>
            <person name="Copeland A.C."/>
            <person name="Dhillon B."/>
            <person name="Glaser F."/>
            <person name="Hesse C.N."/>
            <person name="Kosti I."/>
            <person name="LaButti K."/>
            <person name="Lindquist E.A."/>
            <person name="Lucas S."/>
            <person name="Salamov A.A."/>
            <person name="Bradshaw R.E."/>
            <person name="Ciuffetti L."/>
            <person name="Hamelin R.C."/>
            <person name="Kema G.H.J."/>
            <person name="Lawrence C."/>
            <person name="Scott J.A."/>
            <person name="Spatafora J.W."/>
            <person name="Turgeon B.G."/>
            <person name="de Wit P.J.G.M."/>
            <person name="Zhong S."/>
            <person name="Goodwin S.B."/>
            <person name="Grigoriev I.V."/>
        </authorList>
    </citation>
    <scope>NUCLEOTIDE SEQUENCE [LARGE SCALE GENOMIC DNA]</scope>
    <source>
        <strain evidence="5 6">UAMH 10762</strain>
    </source>
</reference>
<keyword evidence="6" id="KW-1185">Reference proteome</keyword>
<proteinExistence type="inferred from homology"/>
<gene>
    <name evidence="5" type="ORF">BAUCODRAFT_77191</name>
</gene>
<sequence>MSVRPRASPQCSACLRSYVWSVFGEPAVPPTALRQQVRGKKKMANLSSTVPVRLLRDVKRFGRKGAIVPISNGRMRNEWFPRHIAEYITMPELKTLRISNAPMERDYDFGTRQYAKQFDLPSDIKGGMSATEKQEASMFQKRIIDPTRLSPERSMELLEIFVPGRLDFYRQPILEEKEPEPEPEAQAQKAELAKPKLPTGPQAIYGSVSTHDVLVAVRAAMAENDEAKTVALREDDVRFVDVSVAEGGEADRIKHIGVFAVEVKVKGAEKGMRREVRVVAQDAA</sequence>
<evidence type="ECO:0000256" key="3">
    <source>
        <dbReference type="ARBA" id="ARBA00023274"/>
    </source>
</evidence>
<dbReference type="OMA" id="RNRWFPA"/>
<evidence type="ECO:0000256" key="2">
    <source>
        <dbReference type="ARBA" id="ARBA00022980"/>
    </source>
</evidence>
<evidence type="ECO:0000256" key="1">
    <source>
        <dbReference type="ARBA" id="ARBA00010605"/>
    </source>
</evidence>
<dbReference type="GO" id="GO:1990904">
    <property type="term" value="C:ribonucleoprotein complex"/>
    <property type="evidence" value="ECO:0007669"/>
    <property type="project" value="UniProtKB-KW"/>
</dbReference>
<dbReference type="GO" id="GO:0003735">
    <property type="term" value="F:structural constituent of ribosome"/>
    <property type="evidence" value="ECO:0007669"/>
    <property type="project" value="InterPro"/>
</dbReference>
<dbReference type="InterPro" id="IPR000244">
    <property type="entry name" value="Ribosomal_bL9"/>
</dbReference>
<dbReference type="GO" id="GO:0006412">
    <property type="term" value="P:translation"/>
    <property type="evidence" value="ECO:0007669"/>
    <property type="project" value="InterPro"/>
</dbReference>
<dbReference type="InterPro" id="IPR020070">
    <property type="entry name" value="Ribosomal_bL9_N"/>
</dbReference>
<dbReference type="GO" id="GO:0005840">
    <property type="term" value="C:ribosome"/>
    <property type="evidence" value="ECO:0007669"/>
    <property type="project" value="UniProtKB-KW"/>
</dbReference>
<evidence type="ECO:0000313" key="5">
    <source>
        <dbReference type="EMBL" id="EMC92927.1"/>
    </source>
</evidence>
<dbReference type="Pfam" id="PF01281">
    <property type="entry name" value="Ribosomal_L9_N"/>
    <property type="match status" value="1"/>
</dbReference>
<feature type="domain" description="Ribosomal protein L9" evidence="4">
    <location>
        <begin position="51"/>
        <end position="95"/>
    </location>
</feature>
<dbReference type="SUPFAM" id="SSF55658">
    <property type="entry name" value="L9 N-domain-like"/>
    <property type="match status" value="1"/>
</dbReference>
<dbReference type="Gene3D" id="3.40.5.10">
    <property type="entry name" value="Ribosomal protein L9, N-terminal domain"/>
    <property type="match status" value="1"/>
</dbReference>
<dbReference type="EMBL" id="KB445561">
    <property type="protein sequence ID" value="EMC92927.1"/>
    <property type="molecule type" value="Genomic_DNA"/>
</dbReference>
<protein>
    <recommendedName>
        <fullName evidence="4">Ribosomal protein L9 domain-containing protein</fullName>
    </recommendedName>
</protein>
<keyword evidence="2" id="KW-0689">Ribosomal protein</keyword>
<dbReference type="InterPro" id="IPR036935">
    <property type="entry name" value="Ribosomal_bL9_N_sf"/>
</dbReference>